<dbReference type="InterPro" id="IPR016193">
    <property type="entry name" value="Cytidine_deaminase-like"/>
</dbReference>
<keyword evidence="2" id="KW-0862">Zinc</keyword>
<organism evidence="4 5">
    <name type="scientific">Thalassobacillus cyri</name>
    <dbReference type="NCBI Taxonomy" id="571932"/>
    <lineage>
        <taxon>Bacteria</taxon>
        <taxon>Bacillati</taxon>
        <taxon>Bacillota</taxon>
        <taxon>Bacilli</taxon>
        <taxon>Bacillales</taxon>
        <taxon>Bacillaceae</taxon>
        <taxon>Thalassobacillus</taxon>
    </lineage>
</organism>
<dbReference type="Gene3D" id="3.40.140.10">
    <property type="entry name" value="Cytidine Deaminase, domain 2"/>
    <property type="match status" value="1"/>
</dbReference>
<dbReference type="PANTHER" id="PTHR11079">
    <property type="entry name" value="CYTOSINE DEAMINASE FAMILY MEMBER"/>
    <property type="match status" value="1"/>
</dbReference>
<dbReference type="CDD" id="cd01285">
    <property type="entry name" value="nucleoside_deaminase"/>
    <property type="match status" value="1"/>
</dbReference>
<evidence type="ECO:0000259" key="3">
    <source>
        <dbReference type="PROSITE" id="PS51747"/>
    </source>
</evidence>
<keyword evidence="1" id="KW-0479">Metal-binding</keyword>
<gene>
    <name evidence="4" type="ORF">SAMN05421743_101346</name>
</gene>
<name>A0A1H3W7B1_9BACI</name>
<dbReference type="RefSeq" id="WP_093041595.1">
    <property type="nucleotide sequence ID" value="NZ_FNQR01000001.1"/>
</dbReference>
<dbReference type="GO" id="GO:0006152">
    <property type="term" value="P:purine nucleoside catabolic process"/>
    <property type="evidence" value="ECO:0007669"/>
    <property type="project" value="TreeGrafter"/>
</dbReference>
<dbReference type="EMBL" id="FNQR01000001">
    <property type="protein sequence ID" value="SDZ82983.1"/>
    <property type="molecule type" value="Genomic_DNA"/>
</dbReference>
<dbReference type="PROSITE" id="PS51747">
    <property type="entry name" value="CYT_DCMP_DEAMINASES_2"/>
    <property type="match status" value="1"/>
</dbReference>
<dbReference type="GO" id="GO:0047974">
    <property type="term" value="F:guanosine deaminase activity"/>
    <property type="evidence" value="ECO:0007669"/>
    <property type="project" value="TreeGrafter"/>
</dbReference>
<dbReference type="SUPFAM" id="SSF53927">
    <property type="entry name" value="Cytidine deaminase-like"/>
    <property type="match status" value="1"/>
</dbReference>
<dbReference type="PROSITE" id="PS00903">
    <property type="entry name" value="CYT_DCMP_DEAMINASES_1"/>
    <property type="match status" value="1"/>
</dbReference>
<evidence type="ECO:0000256" key="2">
    <source>
        <dbReference type="ARBA" id="ARBA00022833"/>
    </source>
</evidence>
<dbReference type="PANTHER" id="PTHR11079:SF161">
    <property type="entry name" value="CMP_DCMP-TYPE DEAMINASE DOMAIN-CONTAINING PROTEIN"/>
    <property type="match status" value="1"/>
</dbReference>
<keyword evidence="5" id="KW-1185">Reference proteome</keyword>
<dbReference type="Proteomes" id="UP000198584">
    <property type="component" value="Unassembled WGS sequence"/>
</dbReference>
<dbReference type="OrthoDB" id="9802676at2"/>
<evidence type="ECO:0000313" key="4">
    <source>
        <dbReference type="EMBL" id="SDZ82983.1"/>
    </source>
</evidence>
<evidence type="ECO:0000256" key="1">
    <source>
        <dbReference type="ARBA" id="ARBA00022723"/>
    </source>
</evidence>
<dbReference type="InterPro" id="IPR002125">
    <property type="entry name" value="CMP_dCMP_dom"/>
</dbReference>
<reference evidence="4 5" key="1">
    <citation type="submission" date="2016-10" db="EMBL/GenBank/DDBJ databases">
        <authorList>
            <person name="de Groot N.N."/>
        </authorList>
    </citation>
    <scope>NUCLEOTIDE SEQUENCE [LARGE SCALE GENOMIC DNA]</scope>
    <source>
        <strain evidence="4 5">CCM7597</strain>
    </source>
</reference>
<dbReference type="GO" id="GO:0008270">
    <property type="term" value="F:zinc ion binding"/>
    <property type="evidence" value="ECO:0007669"/>
    <property type="project" value="InterPro"/>
</dbReference>
<sequence length="153" mass="17131">MDQFMKRAVDLAVANVKEGGQPFGAVLVRNGDIVAEGVNELHKQYDVSGHAELLAIRRVQEELQTNDLSGYTMYASGEPCPMCLTAMYFAGIEDVYYCASVEEAVEAGLGKSKQVYDDLQKTKEERSLRMRYLPLDEGQTDPMKLWKESSSEH</sequence>
<protein>
    <submittedName>
        <fullName evidence="4">tRNA(Arg) A34 adenosine deaminase TadA</fullName>
    </submittedName>
</protein>
<proteinExistence type="predicted"/>
<dbReference type="AlphaFoldDB" id="A0A1H3W7B1"/>
<dbReference type="Pfam" id="PF00383">
    <property type="entry name" value="dCMP_cyt_deam_1"/>
    <property type="match status" value="1"/>
</dbReference>
<evidence type="ECO:0000313" key="5">
    <source>
        <dbReference type="Proteomes" id="UP000198584"/>
    </source>
</evidence>
<feature type="domain" description="CMP/dCMP-type deaminase" evidence="3">
    <location>
        <begin position="1"/>
        <end position="112"/>
    </location>
</feature>
<accession>A0A1H3W7B1</accession>
<dbReference type="InterPro" id="IPR016192">
    <property type="entry name" value="APOBEC/CMP_deaminase_Zn-bd"/>
</dbReference>
<dbReference type="STRING" id="571932.SAMN05421743_101346"/>